<sequence>MGKWVACLLLKLSLVVSFASFESSSSSSILNPYLPTRPFIHSSAHHPLSSSGVLATTRYFAFAAAAAAYLHIYSSFQPVLYASATIFALIADKQMCGQDDGDARSVRGTFGQSVSRLITL</sequence>
<dbReference type="EMBL" id="KZ819337">
    <property type="protein sequence ID" value="PWN18243.1"/>
    <property type="molecule type" value="Genomic_DNA"/>
</dbReference>
<evidence type="ECO:0000313" key="3">
    <source>
        <dbReference type="Proteomes" id="UP000245942"/>
    </source>
</evidence>
<accession>A0A316U196</accession>
<evidence type="ECO:0000313" key="2">
    <source>
        <dbReference type="EMBL" id="PWN18243.1"/>
    </source>
</evidence>
<dbReference type="Proteomes" id="UP000245942">
    <property type="component" value="Unassembled WGS sequence"/>
</dbReference>
<evidence type="ECO:0000256" key="1">
    <source>
        <dbReference type="SAM" id="SignalP"/>
    </source>
</evidence>
<reference evidence="2 3" key="1">
    <citation type="journal article" date="2018" name="Mol. Biol. Evol.">
        <title>Broad Genomic Sampling Reveals a Smut Pathogenic Ancestry of the Fungal Clade Ustilaginomycotina.</title>
        <authorList>
            <person name="Kijpornyongpan T."/>
            <person name="Mondo S.J."/>
            <person name="Barry K."/>
            <person name="Sandor L."/>
            <person name="Lee J."/>
            <person name="Lipzen A."/>
            <person name="Pangilinan J."/>
            <person name="LaButti K."/>
            <person name="Hainaut M."/>
            <person name="Henrissat B."/>
            <person name="Grigoriev I.V."/>
            <person name="Spatafora J.W."/>
            <person name="Aime M.C."/>
        </authorList>
    </citation>
    <scope>NUCLEOTIDE SEQUENCE [LARGE SCALE GENOMIC DNA]</scope>
    <source>
        <strain evidence="2 3">MCA 4718</strain>
    </source>
</reference>
<keyword evidence="1" id="KW-0732">Signal</keyword>
<protein>
    <recommendedName>
        <fullName evidence="4">GPI mannosyltransferase 2</fullName>
    </recommendedName>
</protein>
<feature type="signal peptide" evidence="1">
    <location>
        <begin position="1"/>
        <end position="19"/>
    </location>
</feature>
<gene>
    <name evidence="2" type="ORF">BCV69DRAFT_79693</name>
</gene>
<name>A0A316U196_9BASI</name>
<dbReference type="RefSeq" id="XP_025345403.1">
    <property type="nucleotide sequence ID" value="XM_025495538.1"/>
</dbReference>
<organism evidence="2 3">
    <name type="scientific">Pseudomicrostroma glucosiphilum</name>
    <dbReference type="NCBI Taxonomy" id="1684307"/>
    <lineage>
        <taxon>Eukaryota</taxon>
        <taxon>Fungi</taxon>
        <taxon>Dikarya</taxon>
        <taxon>Basidiomycota</taxon>
        <taxon>Ustilaginomycotina</taxon>
        <taxon>Exobasidiomycetes</taxon>
        <taxon>Microstromatales</taxon>
        <taxon>Microstromatales incertae sedis</taxon>
        <taxon>Pseudomicrostroma</taxon>
    </lineage>
</organism>
<proteinExistence type="predicted"/>
<dbReference type="GeneID" id="37017272"/>
<dbReference type="AlphaFoldDB" id="A0A316U196"/>
<evidence type="ECO:0008006" key="4">
    <source>
        <dbReference type="Google" id="ProtNLM"/>
    </source>
</evidence>
<keyword evidence="3" id="KW-1185">Reference proteome</keyword>
<feature type="chain" id="PRO_5016336425" description="GPI mannosyltransferase 2" evidence="1">
    <location>
        <begin position="20"/>
        <end position="120"/>
    </location>
</feature>